<dbReference type="Proteomes" id="UP000187406">
    <property type="component" value="Unassembled WGS sequence"/>
</dbReference>
<sequence>MRASRPLIIRPIKPPPPQKQLLIHTREWSPNAKMVYRCNSRSVKFPVTMTKISTSNIAVSANHSSSPVVPANKLDYIEEGIEKVIYGGRFMTLLGVLGSLIGSLLCFIKVY</sequence>
<evidence type="ECO:0000313" key="2">
    <source>
        <dbReference type="EMBL" id="GAV88496.1"/>
    </source>
</evidence>
<organism evidence="2 3">
    <name type="scientific">Cephalotus follicularis</name>
    <name type="common">Albany pitcher plant</name>
    <dbReference type="NCBI Taxonomy" id="3775"/>
    <lineage>
        <taxon>Eukaryota</taxon>
        <taxon>Viridiplantae</taxon>
        <taxon>Streptophyta</taxon>
        <taxon>Embryophyta</taxon>
        <taxon>Tracheophyta</taxon>
        <taxon>Spermatophyta</taxon>
        <taxon>Magnoliopsida</taxon>
        <taxon>eudicotyledons</taxon>
        <taxon>Gunneridae</taxon>
        <taxon>Pentapetalae</taxon>
        <taxon>rosids</taxon>
        <taxon>fabids</taxon>
        <taxon>Oxalidales</taxon>
        <taxon>Cephalotaceae</taxon>
        <taxon>Cephalotus</taxon>
    </lineage>
</organism>
<reference evidence="3" key="1">
    <citation type="submission" date="2016-04" db="EMBL/GenBank/DDBJ databases">
        <title>Cephalotus genome sequencing.</title>
        <authorList>
            <person name="Fukushima K."/>
            <person name="Hasebe M."/>
            <person name="Fang X."/>
        </authorList>
    </citation>
    <scope>NUCLEOTIDE SEQUENCE [LARGE SCALE GENOMIC DNA]</scope>
    <source>
        <strain evidence="3">cv. St1</strain>
    </source>
</reference>
<dbReference type="PANTHER" id="PTHR31721">
    <property type="entry name" value="OS06G0710300 PROTEIN"/>
    <property type="match status" value="1"/>
</dbReference>
<gene>
    <name evidence="2" type="ORF">CFOL_v3_31918</name>
</gene>
<accession>A0A1Q3D7K8</accession>
<dbReference type="AlphaFoldDB" id="A0A1Q3D7K8"/>
<dbReference type="PANTHER" id="PTHR31721:SF4">
    <property type="entry name" value="OS06G0710300 PROTEIN"/>
    <property type="match status" value="1"/>
</dbReference>
<evidence type="ECO:0000313" key="3">
    <source>
        <dbReference type="Proteomes" id="UP000187406"/>
    </source>
</evidence>
<dbReference type="EMBL" id="BDDD01004909">
    <property type="protein sequence ID" value="GAV88496.1"/>
    <property type="molecule type" value="Genomic_DNA"/>
</dbReference>
<evidence type="ECO:0000256" key="1">
    <source>
        <dbReference type="SAM" id="Phobius"/>
    </source>
</evidence>
<comment type="caution">
    <text evidence="2">The sequence shown here is derived from an EMBL/GenBank/DDBJ whole genome shotgun (WGS) entry which is preliminary data.</text>
</comment>
<name>A0A1Q3D7K8_CEPFO</name>
<dbReference type="InParanoid" id="A0A1Q3D7K8"/>
<protein>
    <submittedName>
        <fullName evidence="2">Uncharacterized protein</fullName>
    </submittedName>
</protein>
<keyword evidence="1" id="KW-0812">Transmembrane</keyword>
<keyword evidence="1" id="KW-0472">Membrane</keyword>
<feature type="non-terminal residue" evidence="2">
    <location>
        <position position="111"/>
    </location>
</feature>
<proteinExistence type="predicted"/>
<feature type="transmembrane region" description="Helical" evidence="1">
    <location>
        <begin position="90"/>
        <end position="110"/>
    </location>
</feature>
<keyword evidence="3" id="KW-1185">Reference proteome</keyword>
<keyword evidence="1" id="KW-1133">Transmembrane helix</keyword>